<gene>
    <name evidence="2" type="ORF">NK662_21030</name>
</gene>
<protein>
    <submittedName>
        <fullName evidence="2">FixH family protein</fullName>
    </submittedName>
</protein>
<name>A0AA41X8S7_9BACI</name>
<dbReference type="RefSeq" id="WP_254760934.1">
    <property type="nucleotide sequence ID" value="NZ_JANCLT010000017.1"/>
</dbReference>
<comment type="caution">
    <text evidence="2">The sequence shown here is derived from an EMBL/GenBank/DDBJ whole genome shotgun (WGS) entry which is preliminary data.</text>
</comment>
<dbReference type="Proteomes" id="UP001156102">
    <property type="component" value="Unassembled WGS sequence"/>
</dbReference>
<dbReference type="Pfam" id="PF13115">
    <property type="entry name" value="YtkA"/>
    <property type="match status" value="1"/>
</dbReference>
<evidence type="ECO:0000313" key="3">
    <source>
        <dbReference type="Proteomes" id="UP001156102"/>
    </source>
</evidence>
<keyword evidence="3" id="KW-1185">Reference proteome</keyword>
<dbReference type="AlphaFoldDB" id="A0AA41X8S7"/>
<dbReference type="PROSITE" id="PS51257">
    <property type="entry name" value="PROKAR_LIPOPROTEIN"/>
    <property type="match status" value="1"/>
</dbReference>
<reference evidence="2" key="1">
    <citation type="submission" date="2022-07" db="EMBL/GenBank/DDBJ databases">
        <authorList>
            <person name="Li W.-J."/>
            <person name="Deng Q.-Q."/>
        </authorList>
    </citation>
    <scope>NUCLEOTIDE SEQUENCE</scope>
    <source>
        <strain evidence="2">SYSU M60031</strain>
    </source>
</reference>
<dbReference type="InterPro" id="IPR032693">
    <property type="entry name" value="YtkA-like_dom"/>
</dbReference>
<feature type="domain" description="YtkA-like" evidence="1">
    <location>
        <begin position="20"/>
        <end position="96"/>
    </location>
</feature>
<evidence type="ECO:0000259" key="1">
    <source>
        <dbReference type="Pfam" id="PF13115"/>
    </source>
</evidence>
<proteinExistence type="predicted"/>
<sequence length="260" mass="29208">MKRLSMVLLLGMLLVGCGKEDYKISVSKSPFFKQGTAVPFVIAVEKDGKKAESLDITGHLEMVKMDHGEIPVTFQETAAGTYESKVTLPMEGEWECVVDIGKSEQVVKLKVEKQDAVAKVGKELVKQQELSFYEVLAQLQQTKADHNQLLTHMIGLKSMALLAKEKGYSVSEAKVQEKLAAGKKSYNLAVIQQFGEEKFWKLEQQRIEEALLADQVMDDLYKQEKQKSPKAGEQEWKFNAAKAYEELLESQVGAIKVEIY</sequence>
<organism evidence="2 3">
    <name type="scientific">Ectobacillus ponti</name>
    <dbReference type="NCBI Taxonomy" id="2961894"/>
    <lineage>
        <taxon>Bacteria</taxon>
        <taxon>Bacillati</taxon>
        <taxon>Bacillota</taxon>
        <taxon>Bacilli</taxon>
        <taxon>Bacillales</taxon>
        <taxon>Bacillaceae</taxon>
        <taxon>Ectobacillus</taxon>
    </lineage>
</organism>
<dbReference type="InterPro" id="IPR027304">
    <property type="entry name" value="Trigger_fact/SurA_dom_sf"/>
</dbReference>
<evidence type="ECO:0000313" key="2">
    <source>
        <dbReference type="EMBL" id="MCP8971009.1"/>
    </source>
</evidence>
<accession>A0AA41X8S7</accession>
<dbReference type="SUPFAM" id="SSF109998">
    <property type="entry name" value="Triger factor/SurA peptide-binding domain-like"/>
    <property type="match status" value="1"/>
</dbReference>
<dbReference type="EMBL" id="JANCLT010000017">
    <property type="protein sequence ID" value="MCP8971009.1"/>
    <property type="molecule type" value="Genomic_DNA"/>
</dbReference>